<keyword evidence="3" id="KW-0746">Sphingolipid metabolism</keyword>
<dbReference type="InterPro" id="IPR033453">
    <property type="entry name" value="Glyco_hydro_30_TIM-barrel"/>
</dbReference>
<evidence type="ECO:0000259" key="6">
    <source>
        <dbReference type="Pfam" id="PF17189"/>
    </source>
</evidence>
<evidence type="ECO:0000256" key="3">
    <source>
        <dbReference type="RuleBase" id="RU361188"/>
    </source>
</evidence>
<reference evidence="7" key="1">
    <citation type="submission" date="2021-04" db="EMBL/GenBank/DDBJ databases">
        <authorList>
            <person name="Tunstrom K."/>
        </authorList>
    </citation>
    <scope>NUCLEOTIDE SEQUENCE</scope>
</reference>
<dbReference type="Proteomes" id="UP000691718">
    <property type="component" value="Unassembled WGS sequence"/>
</dbReference>
<feature type="chain" id="PRO_5035788517" description="Glucosylceramidase" evidence="4">
    <location>
        <begin position="18"/>
        <end position="552"/>
    </location>
</feature>
<organism evidence="7 8">
    <name type="scientific">Parnassius apollo</name>
    <name type="common">Apollo butterfly</name>
    <name type="synonym">Papilio apollo</name>
    <dbReference type="NCBI Taxonomy" id="110799"/>
    <lineage>
        <taxon>Eukaryota</taxon>
        <taxon>Metazoa</taxon>
        <taxon>Ecdysozoa</taxon>
        <taxon>Arthropoda</taxon>
        <taxon>Hexapoda</taxon>
        <taxon>Insecta</taxon>
        <taxon>Pterygota</taxon>
        <taxon>Neoptera</taxon>
        <taxon>Endopterygota</taxon>
        <taxon>Lepidoptera</taxon>
        <taxon>Glossata</taxon>
        <taxon>Ditrysia</taxon>
        <taxon>Papilionoidea</taxon>
        <taxon>Papilionidae</taxon>
        <taxon>Parnassiinae</taxon>
        <taxon>Parnassini</taxon>
        <taxon>Parnassius</taxon>
        <taxon>Parnassius</taxon>
    </lineage>
</organism>
<name>A0A8S3XJR9_PARAO</name>
<dbReference type="PANTHER" id="PTHR11069:SF23">
    <property type="entry name" value="LYSOSOMAL ACID GLUCOSYLCERAMIDASE"/>
    <property type="match status" value="1"/>
</dbReference>
<comment type="similarity">
    <text evidence="3">Belongs to the glycosyl hydrolase 30 family.</text>
</comment>
<dbReference type="GO" id="GO:0016020">
    <property type="term" value="C:membrane"/>
    <property type="evidence" value="ECO:0007669"/>
    <property type="project" value="GOC"/>
</dbReference>
<dbReference type="OrthoDB" id="2160638at2759"/>
<evidence type="ECO:0000313" key="8">
    <source>
        <dbReference type="Proteomes" id="UP000691718"/>
    </source>
</evidence>
<feature type="domain" description="Glycosyl hydrolase family 30 beta sandwich" evidence="6">
    <location>
        <begin position="483"/>
        <end position="546"/>
    </location>
</feature>
<feature type="signal peptide" evidence="4">
    <location>
        <begin position="1"/>
        <end position="17"/>
    </location>
</feature>
<accession>A0A8S3XJR9</accession>
<keyword evidence="8" id="KW-1185">Reference proteome</keyword>
<dbReference type="InterPro" id="IPR001139">
    <property type="entry name" value="Glyco_hydro_30"/>
</dbReference>
<gene>
    <name evidence="7" type="ORF">PAPOLLO_LOCUS18156</name>
</gene>
<evidence type="ECO:0000256" key="4">
    <source>
        <dbReference type="SAM" id="SignalP"/>
    </source>
</evidence>
<evidence type="ECO:0000256" key="2">
    <source>
        <dbReference type="ARBA" id="ARBA00022801"/>
    </source>
</evidence>
<dbReference type="Pfam" id="PF17189">
    <property type="entry name" value="Glyco_hydro_30C"/>
    <property type="match status" value="1"/>
</dbReference>
<protein>
    <recommendedName>
        <fullName evidence="3">Glucosylceramidase</fullName>
        <ecNumber evidence="3">3.2.1.45</ecNumber>
    </recommendedName>
</protein>
<dbReference type="Pfam" id="PF02055">
    <property type="entry name" value="Glyco_hydro_30"/>
    <property type="match status" value="2"/>
</dbReference>
<evidence type="ECO:0000313" key="7">
    <source>
        <dbReference type="EMBL" id="CAG5024492.1"/>
    </source>
</evidence>
<comment type="caution">
    <text evidence="7">The sequence shown here is derived from an EMBL/GenBank/DDBJ whole genome shotgun (WGS) entry which is preliminary data.</text>
</comment>
<dbReference type="GO" id="GO:0006680">
    <property type="term" value="P:glucosylceramide catabolic process"/>
    <property type="evidence" value="ECO:0007669"/>
    <property type="project" value="TreeGrafter"/>
</dbReference>
<evidence type="ECO:0000256" key="1">
    <source>
        <dbReference type="ARBA" id="ARBA00022729"/>
    </source>
</evidence>
<dbReference type="GO" id="GO:0004348">
    <property type="term" value="F:glucosylceramidase activity"/>
    <property type="evidence" value="ECO:0007669"/>
    <property type="project" value="UniProtKB-EC"/>
</dbReference>
<dbReference type="EMBL" id="CAJQZP010001163">
    <property type="protein sequence ID" value="CAG5024492.1"/>
    <property type="molecule type" value="Genomic_DNA"/>
</dbReference>
<keyword evidence="1 4" id="KW-0732">Signal</keyword>
<evidence type="ECO:0000259" key="5">
    <source>
        <dbReference type="Pfam" id="PF02055"/>
    </source>
</evidence>
<feature type="domain" description="Glycosyl hydrolase family 30 TIM-barrel" evidence="5">
    <location>
        <begin position="213"/>
        <end position="480"/>
    </location>
</feature>
<keyword evidence="3" id="KW-0443">Lipid metabolism</keyword>
<proteinExistence type="inferred from homology"/>
<dbReference type="EC" id="3.2.1.45" evidence="3"/>
<dbReference type="InterPro" id="IPR033452">
    <property type="entry name" value="GH30_C"/>
</dbReference>
<dbReference type="AlphaFoldDB" id="A0A8S3XJR9"/>
<keyword evidence="3" id="KW-0326">Glycosidase</keyword>
<comment type="catalytic activity">
    <reaction evidence="3">
        <text>a beta-D-glucosyl-(1&lt;-&gt;1')-N-acylsphing-4-enine + H2O = an N-acylsphing-4-enine + D-glucose</text>
        <dbReference type="Rhea" id="RHEA:13269"/>
        <dbReference type="ChEBI" id="CHEBI:4167"/>
        <dbReference type="ChEBI" id="CHEBI:15377"/>
        <dbReference type="ChEBI" id="CHEBI:22801"/>
        <dbReference type="ChEBI" id="CHEBI:52639"/>
        <dbReference type="EC" id="3.2.1.45"/>
    </reaction>
</comment>
<sequence>MKFFVIILTLFIYFVNAINSALDKPCLARRISGRSVICVCNFTYCDDITRDVPVNGSYVAYTTSEAGARFQKTIGAFQTLNHSLGCCRTSFDINPMKTYQAVEGFGGAVTDSAAINWKSLPEVMQKYLIDSYFSLKGLEYNMLRVPIGGCDFSTHPYAYNEQPENDTKLSNYSLSYEDYYYKYEDIVPAFTNPLTQRRENYQRLYFGCHIIDNIPMIKEISKVATSPVHIVATTWSPPVWMKTNHHFVGINQLRQEYFDTYALYHYKFLEKYAEEGINIWAITTTNEPIDGYFGLARFNTLGWSVEKMGEWIVNNLGPMIRNSVFKNVKILSCDDQRFTIPFWFNGILRKYPKALDYIDGVGVHFYADKIVPAAVLYAVSKTYPDKMILATEACEGSYPWQTEKVELGSWPRAISYITDILEDLNHNVVGWIDWNLSLNMRGGPNWAKNYVDSPVIVNAEENEFYKQPMFYAMGHFSKFIKRGSRRIEIREKKSFFTWSVKNVAFLTPDGTVVVVLLNEGSVRSVCVKCGKKEAILLLEANSITTMEFVCDV</sequence>
<dbReference type="PANTHER" id="PTHR11069">
    <property type="entry name" value="GLUCOSYLCERAMIDASE"/>
    <property type="match status" value="1"/>
</dbReference>
<keyword evidence="2 3" id="KW-0378">Hydrolase</keyword>
<feature type="domain" description="Glycosyl hydrolase family 30 TIM-barrel" evidence="5">
    <location>
        <begin position="102"/>
        <end position="184"/>
    </location>
</feature>